<dbReference type="Gene3D" id="3.30.70.330">
    <property type="match status" value="1"/>
</dbReference>
<evidence type="ECO:0000313" key="3">
    <source>
        <dbReference type="Proteomes" id="UP001142489"/>
    </source>
</evidence>
<evidence type="ECO:0008006" key="4">
    <source>
        <dbReference type="Google" id="ProtNLM"/>
    </source>
</evidence>
<feature type="compositionally biased region" description="Basic and acidic residues" evidence="1">
    <location>
        <begin position="901"/>
        <end position="935"/>
    </location>
</feature>
<dbReference type="Proteomes" id="UP001142489">
    <property type="component" value="Unassembled WGS sequence"/>
</dbReference>
<reference evidence="2" key="1">
    <citation type="journal article" date="2023" name="DNA Res.">
        <title>Chromosome-level genome assembly of Phrynocephalus forsythii using third-generation DNA sequencing and Hi-C analysis.</title>
        <authorList>
            <person name="Qi Y."/>
            <person name="Zhao W."/>
            <person name="Zhao Y."/>
            <person name="Niu C."/>
            <person name="Cao S."/>
            <person name="Zhang Y."/>
        </authorList>
    </citation>
    <scope>NUCLEOTIDE SEQUENCE</scope>
    <source>
        <tissue evidence="2">Muscle</tissue>
    </source>
</reference>
<sequence>MKGLLKQALRDTDSSFVSAAHPFTHQVPEVSPSAVTDQQTRGERQPASPEAMSAMKQASKQAPPPPPPPPRWWESKRIVSAEHIIVPRAAHTSVPPFQPQCQQNKRLPRNPGPLPQTTFPSGLGNERAWPQKEKAEVGKTEAAEAAPKCSVPGSGNTMQPDAEKTRARPKKPDMALYVPRARRDMAVPRTTTSPTTRCGKEESSRSAGKKNIKGCEPRQSLNAGRDQLHSSQGEAGSPRKEKGASFQQRGHGDKICQNKPKSKTQKEKELQSQQKLESHGLLLTSSFLDPTVMPLSSNEEEISPECCTASSVNSLEKVADLQFHLGLDDAGSSWEQECPVPSAKQNTFSLQRTHCIGRSKQAGALLPENMQIGSSSKRPLGPREQNEGSVFDSKDSDAEPVARDDSEPNGISEDSVSENAGSGVLGGIEAGKSNTLVCSDEGMSDQRDTSNHNIQEHADKSIMVFPEVVECNQYQYIDKKNSSQAEKNGNSMLGYDPKQVAEQTELKDGSEPNDAVVEISAQVETSEHSTLEPREDSESCMSIHVAEHLSDQSGVSLENETECSGENILIQAATGNLTEKPCKNFPDHLVVAANWNSSDRSCGRMDDLPNGAVHIVEDERGQVYNSEHEHVGSFSHHIGQCPVDASEAAGPPGGTRLDTRDQSTRDRDNAESSSCSKEATRPCCPESSLDTEGLHDTSVEKPAKTEGEAVQNVPSSWEEPTVGSAMPSGDDSMADESWDALFNDDGDCLDPRLLEGLSVCSPVAGALQEPRFDYYNYSPADLDLSDSELPHVIEIYDFPPEFRTEDLMCIFCSYQKKGFDIKWVDDTHALGIFSSPITACDALSTKHLMVKTRPLSQASRAAKTKARAYAEFLQPTKERPETSATLARRLVTGALGMRSKQSKEEREAERKQLQAARERKRLEAKQREDAWEGRE</sequence>
<feature type="compositionally biased region" description="Basic and acidic residues" evidence="1">
    <location>
        <begin position="129"/>
        <end position="142"/>
    </location>
</feature>
<feature type="region of interest" description="Disordered" evidence="1">
    <location>
        <begin position="1"/>
        <end position="76"/>
    </location>
</feature>
<proteinExistence type="predicted"/>
<dbReference type="AlphaFoldDB" id="A0A9Q1B092"/>
<gene>
    <name evidence="2" type="ORF">JRQ81_018114</name>
</gene>
<keyword evidence="3" id="KW-1185">Reference proteome</keyword>
<evidence type="ECO:0000256" key="1">
    <source>
        <dbReference type="SAM" id="MobiDB-lite"/>
    </source>
</evidence>
<dbReference type="EMBL" id="JAPFRF010000008">
    <property type="protein sequence ID" value="KAJ7325094.1"/>
    <property type="molecule type" value="Genomic_DNA"/>
</dbReference>
<dbReference type="PANTHER" id="PTHR21678:SF7">
    <property type="entry name" value="COILED-COIL DOMAIN-CONTAINING PROTEIN R3HCC1L"/>
    <property type="match status" value="1"/>
</dbReference>
<name>A0A9Q1B092_9SAUR</name>
<protein>
    <recommendedName>
        <fullName evidence="4">Coiled-coil domain-containing protein R3HCC1L</fullName>
    </recommendedName>
</protein>
<feature type="region of interest" description="Disordered" evidence="1">
    <location>
        <begin position="361"/>
        <end position="430"/>
    </location>
</feature>
<organism evidence="2 3">
    <name type="scientific">Phrynocephalus forsythii</name>
    <dbReference type="NCBI Taxonomy" id="171643"/>
    <lineage>
        <taxon>Eukaryota</taxon>
        <taxon>Metazoa</taxon>
        <taxon>Chordata</taxon>
        <taxon>Craniata</taxon>
        <taxon>Vertebrata</taxon>
        <taxon>Euteleostomi</taxon>
        <taxon>Lepidosauria</taxon>
        <taxon>Squamata</taxon>
        <taxon>Bifurcata</taxon>
        <taxon>Unidentata</taxon>
        <taxon>Episquamata</taxon>
        <taxon>Toxicofera</taxon>
        <taxon>Iguania</taxon>
        <taxon>Acrodonta</taxon>
        <taxon>Agamidae</taxon>
        <taxon>Agaminae</taxon>
        <taxon>Phrynocephalus</taxon>
    </lineage>
</organism>
<feature type="compositionally biased region" description="Basic and acidic residues" evidence="1">
    <location>
        <begin position="161"/>
        <end position="173"/>
    </location>
</feature>
<dbReference type="InterPro" id="IPR039884">
    <property type="entry name" value="R3HC1/R3HCL"/>
</dbReference>
<accession>A0A9Q1B092</accession>
<feature type="region of interest" description="Disordered" evidence="1">
    <location>
        <begin position="90"/>
        <end position="286"/>
    </location>
</feature>
<dbReference type="InterPro" id="IPR012677">
    <property type="entry name" value="Nucleotide-bd_a/b_plait_sf"/>
</dbReference>
<feature type="compositionally biased region" description="Basic and acidic residues" evidence="1">
    <location>
        <begin position="392"/>
        <end position="406"/>
    </location>
</feature>
<feature type="compositionally biased region" description="Basic and acidic residues" evidence="1">
    <location>
        <begin position="657"/>
        <end position="670"/>
    </location>
</feature>
<comment type="caution">
    <text evidence="2">The sequence shown here is derived from an EMBL/GenBank/DDBJ whole genome shotgun (WGS) entry which is preliminary data.</text>
</comment>
<feature type="compositionally biased region" description="Basic and acidic residues" evidence="1">
    <location>
        <begin position="692"/>
        <end position="707"/>
    </location>
</feature>
<dbReference type="OrthoDB" id="5418203at2759"/>
<feature type="compositionally biased region" description="Pro residues" evidence="1">
    <location>
        <begin position="62"/>
        <end position="71"/>
    </location>
</feature>
<feature type="region of interest" description="Disordered" evidence="1">
    <location>
        <begin position="893"/>
        <end position="935"/>
    </location>
</feature>
<dbReference type="PANTHER" id="PTHR21678">
    <property type="entry name" value="GROWTH INHIBITION AND DIFFERENTIATION RELATED PROTEIN 88"/>
    <property type="match status" value="1"/>
</dbReference>
<evidence type="ECO:0000313" key="2">
    <source>
        <dbReference type="EMBL" id="KAJ7325094.1"/>
    </source>
</evidence>
<feature type="region of interest" description="Disordered" evidence="1">
    <location>
        <begin position="636"/>
        <end position="736"/>
    </location>
</feature>